<feature type="region of interest" description="Disordered" evidence="1">
    <location>
        <begin position="255"/>
        <end position="276"/>
    </location>
</feature>
<proteinExistence type="predicted"/>
<dbReference type="AlphaFoldDB" id="A0A6A6D8V0"/>
<organism evidence="3 4">
    <name type="scientific">Zopfia rhizophila CBS 207.26</name>
    <dbReference type="NCBI Taxonomy" id="1314779"/>
    <lineage>
        <taxon>Eukaryota</taxon>
        <taxon>Fungi</taxon>
        <taxon>Dikarya</taxon>
        <taxon>Ascomycota</taxon>
        <taxon>Pezizomycotina</taxon>
        <taxon>Dothideomycetes</taxon>
        <taxon>Dothideomycetes incertae sedis</taxon>
        <taxon>Zopfiaceae</taxon>
        <taxon>Zopfia</taxon>
    </lineage>
</organism>
<feature type="compositionally biased region" description="Basic and acidic residues" evidence="1">
    <location>
        <begin position="261"/>
        <end position="276"/>
    </location>
</feature>
<dbReference type="EMBL" id="ML994731">
    <property type="protein sequence ID" value="KAF2175503.1"/>
    <property type="molecule type" value="Genomic_DNA"/>
</dbReference>
<sequence>MLATSASTTIVIEWLISVSPKTWKHNQLGQINISTSQLLAAAKDVADSNISPPAFIQQAFVTSITKRQRLSRWYERNSTESSTEVNQKHIYFTDVLINSYMLLFPHRDLVRTHSIESLGTTVASTINMFDVLSDQFDSAEDMERTENRGFIAAASSAVLQLTETAEKIKVQDDSLREAIDICMGIGEMQLLVSGVKLLWKRAAQNSGGIMFPAWLTTMAFNLMVTQSNMIDSKGLYNHLGVIEELRKALAEDIETTSGEGNTEHHSITDYPTMERSHDDAEKDDSYLFTDYVQGSGIKIPVEELRKFKVQNRHDQNFMSVREKRQIDSYFETQQPCDISEGRKYEKHRRAISREDEKWRTAIQSFLRSIEQGNENVEGNLSNLQTIFSGCLPFTHALNEFLNDGLCDVSDTLIFAMTLLKETCKSYLYVDGKLNPNNCRIRGLRFAQEAQHDAQALMKLSKVELTEETCKKIFALYTTCTVYRSDKRWDLYLQSPWIAGHHMAIIYNLYMEIAIRLCNEAGIIGCVLHMYNAIRQLQLDCPVLPVLEMLCDIFGKQVFIGQNRPTKNLVSIWHRYQGGSIAKTKCGVRYIDLPNVRNGGNRIGKECFMFGNNVLSPNFFKSEAFRHWIVGSFSGEDPKSPSFREKEIETAIQLHPNEMLRAVHDIAAEEFVGSRPVAAINFCKVFMFCTEILAEVGEKMNEKKPEELTATPWRSCVQGSTAGYFAFCYTMLAVDTRIKTSKQPDFSKQLSLTIQRDVLIKKCQGKTLKDFLWKNL</sequence>
<evidence type="ECO:0000259" key="2">
    <source>
        <dbReference type="Pfam" id="PF20253"/>
    </source>
</evidence>
<evidence type="ECO:0000313" key="3">
    <source>
        <dbReference type="EMBL" id="KAF2175503.1"/>
    </source>
</evidence>
<evidence type="ECO:0000313" key="4">
    <source>
        <dbReference type="Proteomes" id="UP000800200"/>
    </source>
</evidence>
<dbReference type="Pfam" id="PF20253">
    <property type="entry name" value="DUF6604"/>
    <property type="match status" value="1"/>
</dbReference>
<dbReference type="InterPro" id="IPR046539">
    <property type="entry name" value="DUF6604"/>
</dbReference>
<evidence type="ECO:0000256" key="1">
    <source>
        <dbReference type="SAM" id="MobiDB-lite"/>
    </source>
</evidence>
<dbReference type="Proteomes" id="UP000800200">
    <property type="component" value="Unassembled WGS sequence"/>
</dbReference>
<accession>A0A6A6D8V0</accession>
<keyword evidence="4" id="KW-1185">Reference proteome</keyword>
<feature type="domain" description="DUF6604" evidence="2">
    <location>
        <begin position="30"/>
        <end position="223"/>
    </location>
</feature>
<protein>
    <recommendedName>
        <fullName evidence="2">DUF6604 domain-containing protein</fullName>
    </recommendedName>
</protein>
<dbReference type="PANTHER" id="PTHR38795:SF1">
    <property type="entry name" value="DUF6604 DOMAIN-CONTAINING PROTEIN"/>
    <property type="match status" value="1"/>
</dbReference>
<name>A0A6A6D8V0_9PEZI</name>
<dbReference type="OrthoDB" id="3799565at2759"/>
<gene>
    <name evidence="3" type="ORF">K469DRAFT_765022</name>
</gene>
<reference evidence="3" key="1">
    <citation type="journal article" date="2020" name="Stud. Mycol.">
        <title>101 Dothideomycetes genomes: a test case for predicting lifestyles and emergence of pathogens.</title>
        <authorList>
            <person name="Haridas S."/>
            <person name="Albert R."/>
            <person name="Binder M."/>
            <person name="Bloem J."/>
            <person name="Labutti K."/>
            <person name="Salamov A."/>
            <person name="Andreopoulos B."/>
            <person name="Baker S."/>
            <person name="Barry K."/>
            <person name="Bills G."/>
            <person name="Bluhm B."/>
            <person name="Cannon C."/>
            <person name="Castanera R."/>
            <person name="Culley D."/>
            <person name="Daum C."/>
            <person name="Ezra D."/>
            <person name="Gonzalez J."/>
            <person name="Henrissat B."/>
            <person name="Kuo A."/>
            <person name="Liang C."/>
            <person name="Lipzen A."/>
            <person name="Lutzoni F."/>
            <person name="Magnuson J."/>
            <person name="Mondo S."/>
            <person name="Nolan M."/>
            <person name="Ohm R."/>
            <person name="Pangilinan J."/>
            <person name="Park H.-J."/>
            <person name="Ramirez L."/>
            <person name="Alfaro M."/>
            <person name="Sun H."/>
            <person name="Tritt A."/>
            <person name="Yoshinaga Y."/>
            <person name="Zwiers L.-H."/>
            <person name="Turgeon B."/>
            <person name="Goodwin S."/>
            <person name="Spatafora J."/>
            <person name="Crous P."/>
            <person name="Grigoriev I."/>
        </authorList>
    </citation>
    <scope>NUCLEOTIDE SEQUENCE</scope>
    <source>
        <strain evidence="3">CBS 207.26</strain>
    </source>
</reference>
<dbReference type="PANTHER" id="PTHR38795">
    <property type="entry name" value="DUF6604 DOMAIN-CONTAINING PROTEIN"/>
    <property type="match status" value="1"/>
</dbReference>